<evidence type="ECO:0000259" key="9">
    <source>
        <dbReference type="PROSITE" id="PS50235"/>
    </source>
</evidence>
<protein>
    <recommendedName>
        <fullName evidence="3">ubiquitinyl hydrolase 1</fullName>
        <ecNumber evidence="3">3.4.19.12</ecNumber>
    </recommendedName>
</protein>
<dbReference type="Pfam" id="PF00443">
    <property type="entry name" value="UCH"/>
    <property type="match status" value="1"/>
</dbReference>
<evidence type="ECO:0000256" key="8">
    <source>
        <dbReference type="SAM" id="MobiDB-lite"/>
    </source>
</evidence>
<dbReference type="Gene3D" id="3.90.70.10">
    <property type="entry name" value="Cysteine proteinases"/>
    <property type="match status" value="1"/>
</dbReference>
<evidence type="ECO:0000313" key="11">
    <source>
        <dbReference type="Proteomes" id="UP000008743"/>
    </source>
</evidence>
<accession>A0A0D2VQE6</accession>
<dbReference type="STRING" id="595528.A0A0D2VQE6"/>
<keyword evidence="4" id="KW-0645">Protease</keyword>
<dbReference type="Proteomes" id="UP000008743">
    <property type="component" value="Unassembled WGS sequence"/>
</dbReference>
<dbReference type="PANTHER" id="PTHR24006">
    <property type="entry name" value="UBIQUITIN CARBOXYL-TERMINAL HYDROLASE"/>
    <property type="match status" value="1"/>
</dbReference>
<evidence type="ECO:0000256" key="1">
    <source>
        <dbReference type="ARBA" id="ARBA00000707"/>
    </source>
</evidence>
<evidence type="ECO:0000256" key="7">
    <source>
        <dbReference type="ARBA" id="ARBA00022807"/>
    </source>
</evidence>
<dbReference type="GO" id="GO:0016579">
    <property type="term" value="P:protein deubiquitination"/>
    <property type="evidence" value="ECO:0007669"/>
    <property type="project" value="InterPro"/>
</dbReference>
<comment type="catalytic activity">
    <reaction evidence="1">
        <text>Thiol-dependent hydrolysis of ester, thioester, amide, peptide and isopeptide bonds formed by the C-terminal Gly of ubiquitin (a 76-residue protein attached to proteins as an intracellular targeting signal).</text>
        <dbReference type="EC" id="3.4.19.12"/>
    </reaction>
</comment>
<dbReference type="GO" id="GO:0005634">
    <property type="term" value="C:nucleus"/>
    <property type="evidence" value="ECO:0007669"/>
    <property type="project" value="TreeGrafter"/>
</dbReference>
<evidence type="ECO:0000256" key="2">
    <source>
        <dbReference type="ARBA" id="ARBA00009085"/>
    </source>
</evidence>
<comment type="similarity">
    <text evidence="2">Belongs to the peptidase C19 family.</text>
</comment>
<keyword evidence="11" id="KW-1185">Reference proteome</keyword>
<dbReference type="PROSITE" id="PS00973">
    <property type="entry name" value="USP_2"/>
    <property type="match status" value="1"/>
</dbReference>
<evidence type="ECO:0000256" key="6">
    <source>
        <dbReference type="ARBA" id="ARBA00022801"/>
    </source>
</evidence>
<dbReference type="InterPro" id="IPR038765">
    <property type="entry name" value="Papain-like_cys_pep_sf"/>
</dbReference>
<name>A0A0D2VQE6_CAPO3</name>
<dbReference type="InterPro" id="IPR018200">
    <property type="entry name" value="USP_CS"/>
</dbReference>
<dbReference type="PhylomeDB" id="A0A0D2VQE6"/>
<dbReference type="EMBL" id="KE346364">
    <property type="protein sequence ID" value="KJE92877.1"/>
    <property type="molecule type" value="Genomic_DNA"/>
</dbReference>
<evidence type="ECO:0000256" key="4">
    <source>
        <dbReference type="ARBA" id="ARBA00022670"/>
    </source>
</evidence>
<keyword evidence="7" id="KW-0788">Thiol protease</keyword>
<dbReference type="InParanoid" id="A0A0D2VQE6"/>
<gene>
    <name evidence="10" type="ORF">CAOG_003767</name>
</gene>
<reference evidence="11" key="1">
    <citation type="submission" date="2011-02" db="EMBL/GenBank/DDBJ databases">
        <title>The Genome Sequence of Capsaspora owczarzaki ATCC 30864.</title>
        <authorList>
            <person name="Russ C."/>
            <person name="Cuomo C."/>
            <person name="Burger G."/>
            <person name="Gray M.W."/>
            <person name="Holland P.W.H."/>
            <person name="King N."/>
            <person name="Lang F.B.F."/>
            <person name="Roger A.J."/>
            <person name="Ruiz-Trillo I."/>
            <person name="Young S.K."/>
            <person name="Zeng Q."/>
            <person name="Gargeya S."/>
            <person name="Alvarado L."/>
            <person name="Berlin A."/>
            <person name="Chapman S.B."/>
            <person name="Chen Z."/>
            <person name="Freedman E."/>
            <person name="Gellesch M."/>
            <person name="Goldberg J."/>
            <person name="Griggs A."/>
            <person name="Gujja S."/>
            <person name="Heilman E."/>
            <person name="Heiman D."/>
            <person name="Howarth C."/>
            <person name="Mehta T."/>
            <person name="Neiman D."/>
            <person name="Pearson M."/>
            <person name="Roberts A."/>
            <person name="Saif S."/>
            <person name="Shea T."/>
            <person name="Shenoy N."/>
            <person name="Sisk P."/>
            <person name="Stolte C."/>
            <person name="Sykes S."/>
            <person name="White J."/>
            <person name="Yandava C."/>
            <person name="Haas B."/>
            <person name="Nusbaum C."/>
            <person name="Birren B."/>
        </authorList>
    </citation>
    <scope>NUCLEOTIDE SEQUENCE</scope>
    <source>
        <strain evidence="11">ATCC 30864</strain>
    </source>
</reference>
<dbReference type="SUPFAM" id="SSF54001">
    <property type="entry name" value="Cysteine proteinases"/>
    <property type="match status" value="1"/>
</dbReference>
<feature type="domain" description="USP" evidence="9">
    <location>
        <begin position="185"/>
        <end position="654"/>
    </location>
</feature>
<dbReference type="PROSITE" id="PS50235">
    <property type="entry name" value="USP_3"/>
    <property type="match status" value="1"/>
</dbReference>
<evidence type="ECO:0000256" key="3">
    <source>
        <dbReference type="ARBA" id="ARBA00012759"/>
    </source>
</evidence>
<keyword evidence="6" id="KW-0378">Hydrolase</keyword>
<dbReference type="PANTHER" id="PTHR24006:SF888">
    <property type="entry name" value="UBIQUITIN CARBOXYL-TERMINAL HYDROLASE 30"/>
    <property type="match status" value="1"/>
</dbReference>
<feature type="region of interest" description="Disordered" evidence="8">
    <location>
        <begin position="572"/>
        <end position="592"/>
    </location>
</feature>
<proteinExistence type="inferred from homology"/>
<keyword evidence="5" id="KW-0833">Ubl conjugation pathway</keyword>
<dbReference type="EC" id="3.4.19.12" evidence="3"/>
<dbReference type="InterPro" id="IPR050164">
    <property type="entry name" value="Peptidase_C19"/>
</dbReference>
<dbReference type="GO" id="GO:0006508">
    <property type="term" value="P:proteolysis"/>
    <property type="evidence" value="ECO:0007669"/>
    <property type="project" value="UniProtKB-KW"/>
</dbReference>
<dbReference type="AlphaFoldDB" id="A0A0D2VQE6"/>
<evidence type="ECO:0000256" key="5">
    <source>
        <dbReference type="ARBA" id="ARBA00022786"/>
    </source>
</evidence>
<dbReference type="InterPro" id="IPR001394">
    <property type="entry name" value="Peptidase_C19_UCH"/>
</dbReference>
<dbReference type="GO" id="GO:0005829">
    <property type="term" value="C:cytosol"/>
    <property type="evidence" value="ECO:0007669"/>
    <property type="project" value="TreeGrafter"/>
</dbReference>
<dbReference type="InterPro" id="IPR028889">
    <property type="entry name" value="USP"/>
</dbReference>
<evidence type="ECO:0000313" key="10">
    <source>
        <dbReference type="EMBL" id="KJE92877.1"/>
    </source>
</evidence>
<dbReference type="GO" id="GO:0004843">
    <property type="term" value="F:cysteine-type deubiquitinase activity"/>
    <property type="evidence" value="ECO:0007669"/>
    <property type="project" value="UniProtKB-EC"/>
</dbReference>
<dbReference type="eggNOG" id="KOG1867">
    <property type="taxonomic scope" value="Eukaryota"/>
</dbReference>
<sequence>MAQPSRDPSDVFDRLAGLFHDLADMVRETVADGAAPGMPVAVAVAAPPPLTLPHASELLTLDGARTAAKYVAVQGQTALRAIPGYPSSVVAAASTGAAAVAAAGLGALWWKSSFGDPSHAAPPRRWFWSSPTNPSLANGVNGTTTTTAPLNQGGHETLAGGAAFDEVAMRRKRRLAKTSNDPYVPGTKNIDGNSCYINALMQARTWRMRFVAFASVGKLHEFLCAHADNARILGHGGQLPLVVGVADFLDALNERQPSSNSKPLAAYTVLDPLCAKYGMLNGRQQDLHELFQFVSSTLTDELAAMQHASKRTLSIDKNLAIPSRSCLSFASPMIGLVATQLVCSACGHEGSLRLDPFDNISLPLYAVDSFSPSLLDCLAAHFSTQPLEGIKCDNCYDRAVPLSWQSSASNTPSKAGKVSLAAMAAAQGRRWQPTLRGRGSLHVALAKLPPVFAIHLSRLVYTDSGNVKADKHVRFPMVLDLAPFAYLEQQHNAIATMGPEPLARLIRAATRSTEAGSTAQSSTSSDRNAYRYKLSAVVVHLGGGSGGHFVTYRKIKRVYRVPAAVAAADTPSSVNASVSSEGTESSLPAGGAAQEADLVKEATAVSDASSSATSAEPSTVIKEHWLHCSDDVVRMATTHEVLSSQAYMLFYERVGAASSSTISAGIQHASKL</sequence>
<feature type="compositionally biased region" description="Polar residues" evidence="8">
    <location>
        <begin position="572"/>
        <end position="586"/>
    </location>
</feature>
<organism evidence="10 11">
    <name type="scientific">Capsaspora owczarzaki (strain ATCC 30864)</name>
    <dbReference type="NCBI Taxonomy" id="595528"/>
    <lineage>
        <taxon>Eukaryota</taxon>
        <taxon>Filasterea</taxon>
        <taxon>Capsaspora</taxon>
    </lineage>
</organism>
<dbReference type="OrthoDB" id="2248014at2759"/>